<dbReference type="GO" id="GO:0005737">
    <property type="term" value="C:cytoplasm"/>
    <property type="evidence" value="ECO:0007669"/>
    <property type="project" value="UniProtKB-ARBA"/>
</dbReference>
<evidence type="ECO:0000313" key="8">
    <source>
        <dbReference type="EMBL" id="SCA55286.1"/>
    </source>
</evidence>
<dbReference type="InterPro" id="IPR023036">
    <property type="entry name" value="Ribosomal_uS14_bac/plastid"/>
</dbReference>
<keyword evidence="7" id="KW-0694">RNA-binding</keyword>
<keyword evidence="9" id="KW-1185">Reference proteome</keyword>
<comment type="subunit">
    <text evidence="6 7">Part of the 30S ribosomal subunit. Contacts proteins S3 and S10.</text>
</comment>
<evidence type="ECO:0000256" key="3">
    <source>
        <dbReference type="ARBA" id="ARBA00022980"/>
    </source>
</evidence>
<dbReference type="EMBL" id="FLYE01000001">
    <property type="protein sequence ID" value="SCA55286.1"/>
    <property type="molecule type" value="Genomic_DNA"/>
</dbReference>
<dbReference type="GO" id="GO:0003735">
    <property type="term" value="F:structural constituent of ribosome"/>
    <property type="evidence" value="ECO:0007669"/>
    <property type="project" value="InterPro"/>
</dbReference>
<sequence length="101" mass="11549">MAKASAVEKNKSRERKVAKYAKKRAELKATIMNRDLSGEERMAAQFKLNAMPRDASKSRVRLRCEVTGRPRGNYRKFKMCRIKFRDLASIGSLPGVVKSSW</sequence>
<dbReference type="AlphaFoldDB" id="A0A1C3RDC7"/>
<keyword evidence="7" id="KW-0699">rRNA-binding</keyword>
<keyword evidence="4 7" id="KW-0687">Ribonucleoprotein</keyword>
<evidence type="ECO:0000256" key="6">
    <source>
        <dbReference type="ARBA" id="ARBA00047110"/>
    </source>
</evidence>
<dbReference type="SUPFAM" id="SSF57716">
    <property type="entry name" value="Glucocorticoid receptor-like (DNA-binding domain)"/>
    <property type="match status" value="1"/>
</dbReference>
<dbReference type="InterPro" id="IPR018271">
    <property type="entry name" value="Ribosomal_uS14_CS"/>
</dbReference>
<comment type="function">
    <text evidence="1 7">Binds 16S rRNA, required for the assembly of 30S particles and may also be responsible for determining the conformation of the 16S rRNA at the A site.</text>
</comment>
<dbReference type="PANTHER" id="PTHR19836">
    <property type="entry name" value="30S RIBOSOMAL PROTEIN S14"/>
    <property type="match status" value="1"/>
</dbReference>
<proteinExistence type="inferred from homology"/>
<dbReference type="Gene3D" id="1.10.287.1480">
    <property type="match status" value="1"/>
</dbReference>
<organism evidence="8 9">
    <name type="scientific">Candidatus Terasakiella magnetica</name>
    <dbReference type="NCBI Taxonomy" id="1867952"/>
    <lineage>
        <taxon>Bacteria</taxon>
        <taxon>Pseudomonadati</taxon>
        <taxon>Pseudomonadota</taxon>
        <taxon>Alphaproteobacteria</taxon>
        <taxon>Rhodospirillales</taxon>
        <taxon>Terasakiellaceae</taxon>
        <taxon>Terasakiella</taxon>
    </lineage>
</organism>
<evidence type="ECO:0000256" key="1">
    <source>
        <dbReference type="ARBA" id="ARBA00003686"/>
    </source>
</evidence>
<dbReference type="NCBIfam" id="NF006477">
    <property type="entry name" value="PRK08881.1"/>
    <property type="match status" value="1"/>
</dbReference>
<name>A0A1C3RDC7_9PROT</name>
<comment type="similarity">
    <text evidence="2 7">Belongs to the universal ribosomal protein uS14 family.</text>
</comment>
<dbReference type="PANTHER" id="PTHR19836:SF19">
    <property type="entry name" value="SMALL RIBOSOMAL SUBUNIT PROTEIN US14M"/>
    <property type="match status" value="1"/>
</dbReference>
<evidence type="ECO:0000256" key="2">
    <source>
        <dbReference type="ARBA" id="ARBA00009083"/>
    </source>
</evidence>
<dbReference type="OrthoDB" id="9810484at2"/>
<evidence type="ECO:0000256" key="5">
    <source>
        <dbReference type="ARBA" id="ARBA00035167"/>
    </source>
</evidence>
<accession>A0A1C3RDC7</accession>
<keyword evidence="3 7" id="KW-0689">Ribosomal protein</keyword>
<dbReference type="Proteomes" id="UP000231658">
    <property type="component" value="Unassembled WGS sequence"/>
</dbReference>
<dbReference type="FunFam" id="1.10.287.1480:FF:000001">
    <property type="entry name" value="30S ribosomal protein S14"/>
    <property type="match status" value="1"/>
</dbReference>
<dbReference type="InterPro" id="IPR001209">
    <property type="entry name" value="Ribosomal_uS14"/>
</dbReference>
<dbReference type="RefSeq" id="WP_069185973.1">
    <property type="nucleotide sequence ID" value="NZ_FLYE01000001.1"/>
</dbReference>
<dbReference type="GO" id="GO:0006412">
    <property type="term" value="P:translation"/>
    <property type="evidence" value="ECO:0007669"/>
    <property type="project" value="UniProtKB-UniRule"/>
</dbReference>
<dbReference type="GO" id="GO:0019843">
    <property type="term" value="F:rRNA binding"/>
    <property type="evidence" value="ECO:0007669"/>
    <property type="project" value="UniProtKB-UniRule"/>
</dbReference>
<dbReference type="STRING" id="1867952.MTBPR1_10533"/>
<protein>
    <recommendedName>
        <fullName evidence="5 7">Small ribosomal subunit protein uS14</fullName>
    </recommendedName>
</protein>
<reference evidence="8 9" key="1">
    <citation type="submission" date="2016-07" db="EMBL/GenBank/DDBJ databases">
        <authorList>
            <person name="Lefevre C.T."/>
        </authorList>
    </citation>
    <scope>NUCLEOTIDE SEQUENCE [LARGE SCALE GENOMIC DNA]</scope>
    <source>
        <strain evidence="8">PR1</strain>
    </source>
</reference>
<dbReference type="GO" id="GO:0015935">
    <property type="term" value="C:small ribosomal subunit"/>
    <property type="evidence" value="ECO:0007669"/>
    <property type="project" value="TreeGrafter"/>
</dbReference>
<dbReference type="PROSITE" id="PS00527">
    <property type="entry name" value="RIBOSOMAL_S14"/>
    <property type="match status" value="1"/>
</dbReference>
<evidence type="ECO:0000256" key="4">
    <source>
        <dbReference type="ARBA" id="ARBA00023274"/>
    </source>
</evidence>
<dbReference type="HAMAP" id="MF_00537">
    <property type="entry name" value="Ribosomal_uS14_1"/>
    <property type="match status" value="1"/>
</dbReference>
<gene>
    <name evidence="7 8" type="primary">rpsN</name>
    <name evidence="8" type="ORF">MTBPR1_10533</name>
</gene>
<evidence type="ECO:0000256" key="7">
    <source>
        <dbReference type="HAMAP-Rule" id="MF_00537"/>
    </source>
</evidence>
<dbReference type="Pfam" id="PF00253">
    <property type="entry name" value="Ribosomal_S14"/>
    <property type="match status" value="1"/>
</dbReference>
<evidence type="ECO:0000313" key="9">
    <source>
        <dbReference type="Proteomes" id="UP000231658"/>
    </source>
</evidence>